<dbReference type="InterPro" id="IPR002577">
    <property type="entry name" value="HTH_HxlR"/>
</dbReference>
<feature type="domain" description="HTH hxlR-type" evidence="5">
    <location>
        <begin position="15"/>
        <end position="113"/>
    </location>
</feature>
<name>A0ABV8FNN6_9ACTN</name>
<dbReference type="InterPro" id="IPR036388">
    <property type="entry name" value="WH-like_DNA-bd_sf"/>
</dbReference>
<proteinExistence type="predicted"/>
<keyword evidence="2" id="KW-0238">DNA-binding</keyword>
<gene>
    <name evidence="6" type="ORF">ACFOVU_10270</name>
</gene>
<keyword evidence="7" id="KW-1185">Reference proteome</keyword>
<evidence type="ECO:0000256" key="1">
    <source>
        <dbReference type="ARBA" id="ARBA00023015"/>
    </source>
</evidence>
<evidence type="ECO:0000256" key="4">
    <source>
        <dbReference type="SAM" id="MobiDB-lite"/>
    </source>
</evidence>
<dbReference type="RefSeq" id="WP_378532228.1">
    <property type="nucleotide sequence ID" value="NZ_JBHSBH010000007.1"/>
</dbReference>
<evidence type="ECO:0000313" key="6">
    <source>
        <dbReference type="EMBL" id="MFC3996301.1"/>
    </source>
</evidence>
<dbReference type="PANTHER" id="PTHR33204">
    <property type="entry name" value="TRANSCRIPTIONAL REGULATOR, MARR FAMILY"/>
    <property type="match status" value="1"/>
</dbReference>
<dbReference type="Pfam" id="PF01638">
    <property type="entry name" value="HxlR"/>
    <property type="match status" value="1"/>
</dbReference>
<dbReference type="CDD" id="cd00090">
    <property type="entry name" value="HTH_ARSR"/>
    <property type="match status" value="1"/>
</dbReference>
<sequence length="164" mass="17305">MATVGRPGGPGGYVCGIDAAMDVIGGKWKVLILWALGERPCRFGQLRRQVPGVTEKVLASHLRELEDDGIVHREAFDEVPPHVEYSLTPAGTSLNAALAPLGAWGRENILGDSYRHGSGGGSSAPATVGAPSARLPVDRPSVTLRWPGSASHAGFRTRCRWATG</sequence>
<organism evidence="6 7">
    <name type="scientific">Nocardiopsis sediminis</name>
    <dbReference type="NCBI Taxonomy" id="1778267"/>
    <lineage>
        <taxon>Bacteria</taxon>
        <taxon>Bacillati</taxon>
        <taxon>Actinomycetota</taxon>
        <taxon>Actinomycetes</taxon>
        <taxon>Streptosporangiales</taxon>
        <taxon>Nocardiopsidaceae</taxon>
        <taxon>Nocardiopsis</taxon>
    </lineage>
</organism>
<dbReference type="PANTHER" id="PTHR33204:SF29">
    <property type="entry name" value="TRANSCRIPTIONAL REGULATOR"/>
    <property type="match status" value="1"/>
</dbReference>
<dbReference type="Proteomes" id="UP001595847">
    <property type="component" value="Unassembled WGS sequence"/>
</dbReference>
<evidence type="ECO:0000259" key="5">
    <source>
        <dbReference type="PROSITE" id="PS51118"/>
    </source>
</evidence>
<reference evidence="7" key="1">
    <citation type="journal article" date="2019" name="Int. J. Syst. Evol. Microbiol.">
        <title>The Global Catalogue of Microorganisms (GCM) 10K type strain sequencing project: providing services to taxonomists for standard genome sequencing and annotation.</title>
        <authorList>
            <consortium name="The Broad Institute Genomics Platform"/>
            <consortium name="The Broad Institute Genome Sequencing Center for Infectious Disease"/>
            <person name="Wu L."/>
            <person name="Ma J."/>
        </authorList>
    </citation>
    <scope>NUCLEOTIDE SEQUENCE [LARGE SCALE GENOMIC DNA]</scope>
    <source>
        <strain evidence="7">TBRC 1826</strain>
    </source>
</reference>
<evidence type="ECO:0000313" key="7">
    <source>
        <dbReference type="Proteomes" id="UP001595847"/>
    </source>
</evidence>
<evidence type="ECO:0000256" key="2">
    <source>
        <dbReference type="ARBA" id="ARBA00023125"/>
    </source>
</evidence>
<dbReference type="InterPro" id="IPR011991">
    <property type="entry name" value="ArsR-like_HTH"/>
</dbReference>
<dbReference type="SUPFAM" id="SSF46785">
    <property type="entry name" value="Winged helix' DNA-binding domain"/>
    <property type="match status" value="1"/>
</dbReference>
<comment type="caution">
    <text evidence="6">The sequence shown here is derived from an EMBL/GenBank/DDBJ whole genome shotgun (WGS) entry which is preliminary data.</text>
</comment>
<keyword evidence="3" id="KW-0804">Transcription</keyword>
<dbReference type="Gene3D" id="1.10.10.10">
    <property type="entry name" value="Winged helix-like DNA-binding domain superfamily/Winged helix DNA-binding domain"/>
    <property type="match status" value="1"/>
</dbReference>
<protein>
    <submittedName>
        <fullName evidence="6">Winged helix-turn-helix transcriptional regulator</fullName>
    </submittedName>
</protein>
<evidence type="ECO:0000256" key="3">
    <source>
        <dbReference type="ARBA" id="ARBA00023163"/>
    </source>
</evidence>
<feature type="region of interest" description="Disordered" evidence="4">
    <location>
        <begin position="115"/>
        <end position="134"/>
    </location>
</feature>
<dbReference type="PROSITE" id="PS51118">
    <property type="entry name" value="HTH_HXLR"/>
    <property type="match status" value="1"/>
</dbReference>
<dbReference type="EMBL" id="JBHSBH010000007">
    <property type="protein sequence ID" value="MFC3996301.1"/>
    <property type="molecule type" value="Genomic_DNA"/>
</dbReference>
<accession>A0ABV8FNN6</accession>
<keyword evidence="1" id="KW-0805">Transcription regulation</keyword>
<dbReference type="InterPro" id="IPR036390">
    <property type="entry name" value="WH_DNA-bd_sf"/>
</dbReference>